<evidence type="ECO:0000313" key="2">
    <source>
        <dbReference type="Proteomes" id="UP001172386"/>
    </source>
</evidence>
<evidence type="ECO:0000313" key="1">
    <source>
        <dbReference type="EMBL" id="KAJ9650193.1"/>
    </source>
</evidence>
<name>A0ACC2ZRP3_9EURO</name>
<dbReference type="Proteomes" id="UP001172386">
    <property type="component" value="Unassembled WGS sequence"/>
</dbReference>
<accession>A0ACC2ZRP3</accession>
<keyword evidence="2" id="KW-1185">Reference proteome</keyword>
<comment type="caution">
    <text evidence="1">The sequence shown here is derived from an EMBL/GenBank/DDBJ whole genome shotgun (WGS) entry which is preliminary data.</text>
</comment>
<organism evidence="1 2">
    <name type="scientific">Neophaeococcomyces mojaviensis</name>
    <dbReference type="NCBI Taxonomy" id="3383035"/>
    <lineage>
        <taxon>Eukaryota</taxon>
        <taxon>Fungi</taxon>
        <taxon>Dikarya</taxon>
        <taxon>Ascomycota</taxon>
        <taxon>Pezizomycotina</taxon>
        <taxon>Eurotiomycetes</taxon>
        <taxon>Chaetothyriomycetidae</taxon>
        <taxon>Chaetothyriales</taxon>
        <taxon>Chaetothyriales incertae sedis</taxon>
        <taxon>Neophaeococcomyces</taxon>
    </lineage>
</organism>
<proteinExistence type="predicted"/>
<sequence>MSYSLKDRKVLITGGSKGLGWAIAQKFAAQGSHIAINYASDTEKARTASDTLRQQYGVRTHICQGDMSDASDIQNVVASTTDALGGLDVIVSNTAWTRFSSFADLDALSDEEWEKCYRINVLGSLRLMKAAKKIFESNPDGGVFLYTASTAGASISGSSMAYSVTKAAGLQLMKCLAQTQGPYIRVNSVLPGLLLTDWEFIRDWEKATPLKSIPEVSHCADMYVSIAQNKSMTGQQIEIGMSAQSTLSKIGVSVLRANSHDLGNRLRLVTHPLMNKISNSQHLGD</sequence>
<gene>
    <name evidence="1" type="ORF">H2198_010493</name>
</gene>
<protein>
    <submittedName>
        <fullName evidence="1">Uncharacterized protein</fullName>
    </submittedName>
</protein>
<reference evidence="1" key="1">
    <citation type="submission" date="2022-10" db="EMBL/GenBank/DDBJ databases">
        <title>Culturing micro-colonial fungi from biological soil crusts in the Mojave desert and describing Neophaeococcomyces mojavensis, and introducing the new genera and species Taxawa tesnikishii.</title>
        <authorList>
            <person name="Kurbessoian T."/>
            <person name="Stajich J.E."/>
        </authorList>
    </citation>
    <scope>NUCLEOTIDE SEQUENCE</scope>
    <source>
        <strain evidence="1">JES_112</strain>
    </source>
</reference>
<dbReference type="EMBL" id="JAPDRQ010000372">
    <property type="protein sequence ID" value="KAJ9650193.1"/>
    <property type="molecule type" value="Genomic_DNA"/>
</dbReference>